<accession>E3SKU5</accession>
<gene>
    <name evidence="1" type="ORF">SSSM7_027</name>
</gene>
<protein>
    <submittedName>
        <fullName evidence="1">Uncharacterized protein</fullName>
    </submittedName>
</protein>
<dbReference type="OrthoDB" id="22900at35237"/>
<name>E3SKU5_9CAUD</name>
<organism evidence="1 2">
    <name type="scientific">Synechococcus phage S-SSM7</name>
    <dbReference type="NCBI Taxonomy" id="445686"/>
    <lineage>
        <taxon>Viruses</taxon>
        <taxon>Duplodnaviria</taxon>
        <taxon>Heunggongvirae</taxon>
        <taxon>Uroviricota</taxon>
        <taxon>Caudoviricetes</taxon>
        <taxon>Pantevenvirales</taxon>
        <taxon>Kyanoviridae</taxon>
        <taxon>Lipsvirus</taxon>
        <taxon>Lipsvirus ssm7</taxon>
    </lineage>
</organism>
<sequence>MFELSDELNVIAINEIGPENRSAMLIDNFYKNPDEVRNLALRLPKREDIPLVNHHSGTRSVLETEELRKNTERLFRELLYDHQFWGRKTDVDFVEKNMEFMPFLVDWIDQDTVAKQPLQLLPHQVYYPENPSPFQFTIEIFLNKNMPNCGGTDLWSFAGKTTVDEDMKNMYADADAFSLRKDVYESVLAWKQCMMFGMEFNRAIIVPSDMLQAPFVTAGMYNEEMRLSQRLFL</sequence>
<evidence type="ECO:0000313" key="1">
    <source>
        <dbReference type="EMBL" id="ADO98093.1"/>
    </source>
</evidence>
<dbReference type="GeneID" id="10328596"/>
<evidence type="ECO:0000313" key="2">
    <source>
        <dbReference type="Proteomes" id="UP000006527"/>
    </source>
</evidence>
<dbReference type="Pfam" id="PF20043">
    <property type="entry name" value="DUF6445"/>
    <property type="match status" value="1"/>
</dbReference>
<dbReference type="KEGG" id="vg:10328596"/>
<dbReference type="EMBL" id="GU071098">
    <property type="protein sequence ID" value="ADO98093.1"/>
    <property type="molecule type" value="Genomic_DNA"/>
</dbReference>
<reference evidence="1 2" key="1">
    <citation type="journal article" date="2010" name="Environ. Microbiol.">
        <title>Genomic analysis of oceanic cyanobacterial myoviruses compared with T4-like myoviruses from diverse hosts and environments.</title>
        <authorList>
            <person name="Sullivan M.B."/>
            <person name="Huang K.H."/>
            <person name="Ignacio-Espinoza J.C."/>
            <person name="Berlin A.M."/>
            <person name="Kelly L."/>
            <person name="Weigele P.R."/>
            <person name="DeFrancesco A.S."/>
            <person name="Kern S.E."/>
            <person name="Thompson L.R."/>
            <person name="Young S."/>
            <person name="Yandava C."/>
            <person name="Fu R."/>
            <person name="Krastins B."/>
            <person name="Chase M."/>
            <person name="Sarracino D."/>
            <person name="Osburne M.S."/>
            <person name="Henn M.R."/>
            <person name="Chisholm S.W."/>
        </authorList>
    </citation>
    <scope>NUCLEOTIDE SEQUENCE [LARGE SCALE GENOMIC DNA]</scope>
    <source>
        <strain evidence="1">8109-3</strain>
    </source>
</reference>
<dbReference type="InterPro" id="IPR045617">
    <property type="entry name" value="DUF6445"/>
</dbReference>
<dbReference type="Proteomes" id="UP000006527">
    <property type="component" value="Segment"/>
</dbReference>
<dbReference type="RefSeq" id="YP_004324080.1">
    <property type="nucleotide sequence ID" value="NC_015287.1"/>
</dbReference>
<keyword evidence="2" id="KW-1185">Reference proteome</keyword>
<proteinExistence type="predicted"/>